<dbReference type="SUPFAM" id="SSF53335">
    <property type="entry name" value="S-adenosyl-L-methionine-dependent methyltransferases"/>
    <property type="match status" value="1"/>
</dbReference>
<dbReference type="NCBIfam" id="TIGR00138">
    <property type="entry name" value="rsmG_gidB"/>
    <property type="match status" value="1"/>
</dbReference>
<keyword evidence="4 6" id="KW-0808">Transferase</keyword>
<dbReference type="GO" id="GO:0032259">
    <property type="term" value="P:methylation"/>
    <property type="evidence" value="ECO:0007669"/>
    <property type="project" value="UniProtKB-KW"/>
</dbReference>
<dbReference type="InterPro" id="IPR003682">
    <property type="entry name" value="rRNA_ssu_MeTfrase_G"/>
</dbReference>
<dbReference type="PANTHER" id="PTHR31760">
    <property type="entry name" value="S-ADENOSYL-L-METHIONINE-DEPENDENT METHYLTRANSFERASES SUPERFAMILY PROTEIN"/>
    <property type="match status" value="1"/>
</dbReference>
<feature type="binding site" evidence="6">
    <location>
        <position position="179"/>
    </location>
    <ligand>
        <name>S-adenosyl-L-methionine</name>
        <dbReference type="ChEBI" id="CHEBI:59789"/>
    </ligand>
</feature>
<dbReference type="GO" id="GO:0008168">
    <property type="term" value="F:methyltransferase activity"/>
    <property type="evidence" value="ECO:0007669"/>
    <property type="project" value="UniProtKB-KW"/>
</dbReference>
<dbReference type="Proteomes" id="UP001220478">
    <property type="component" value="Chromosome"/>
</dbReference>
<evidence type="ECO:0000256" key="1">
    <source>
        <dbReference type="ARBA" id="ARBA00022490"/>
    </source>
</evidence>
<keyword evidence="3 6" id="KW-0489">Methyltransferase</keyword>
<keyword evidence="1 6" id="KW-0963">Cytoplasm</keyword>
<feature type="binding site" evidence="6">
    <location>
        <position position="247"/>
    </location>
    <ligand>
        <name>S-adenosyl-L-methionine</name>
        <dbReference type="ChEBI" id="CHEBI:59789"/>
    </ligand>
</feature>
<comment type="subcellular location">
    <subcellularLocation>
        <location evidence="6">Cytoplasm</location>
    </subcellularLocation>
</comment>
<dbReference type="Pfam" id="PF02527">
    <property type="entry name" value="GidB"/>
    <property type="match status" value="1"/>
</dbReference>
<evidence type="ECO:0000313" key="7">
    <source>
        <dbReference type="EMBL" id="WEG35554.1"/>
    </source>
</evidence>
<dbReference type="EMBL" id="CP118868">
    <property type="protein sequence ID" value="WEG35554.1"/>
    <property type="molecule type" value="Genomic_DNA"/>
</dbReference>
<keyword evidence="2 6" id="KW-0698">rRNA processing</keyword>
<evidence type="ECO:0000313" key="8">
    <source>
        <dbReference type="Proteomes" id="UP001220478"/>
    </source>
</evidence>
<protein>
    <recommendedName>
        <fullName evidence="6">Ribosomal RNA small subunit methyltransferase G</fullName>
        <ecNumber evidence="6">2.1.1.-</ecNumber>
    </recommendedName>
    <alternativeName>
        <fullName evidence="6">16S rRNA 7-methylguanosine methyltransferase</fullName>
        <shortName evidence="6">16S rRNA m7G methyltransferase</shortName>
    </alternativeName>
</protein>
<comment type="function">
    <text evidence="6">Specifically methylates the N7 position of a guanine in 16S rRNA.</text>
</comment>
<accession>A0ABY8C6J0</accession>
<organism evidence="7 8">
    <name type="scientific">Amygdalobacter indicium</name>
    <dbReference type="NCBI Taxonomy" id="3029272"/>
    <lineage>
        <taxon>Bacteria</taxon>
        <taxon>Bacillati</taxon>
        <taxon>Bacillota</taxon>
        <taxon>Clostridia</taxon>
        <taxon>Eubacteriales</taxon>
        <taxon>Oscillospiraceae</taxon>
        <taxon>Amygdalobacter</taxon>
    </lineage>
</organism>
<dbReference type="HAMAP" id="MF_00074">
    <property type="entry name" value="16SrRNA_methyltr_G"/>
    <property type="match status" value="1"/>
</dbReference>
<name>A0ABY8C6J0_9FIRM</name>
<proteinExistence type="inferred from homology"/>
<comment type="caution">
    <text evidence="6">Lacks conserved residue(s) required for the propagation of feature annotation.</text>
</comment>
<evidence type="ECO:0000256" key="2">
    <source>
        <dbReference type="ARBA" id="ARBA00022552"/>
    </source>
</evidence>
<gene>
    <name evidence="6 7" type="primary">rsmG</name>
    <name evidence="7" type="ORF">PYS61_06465</name>
</gene>
<keyword evidence="5 6" id="KW-0949">S-adenosyl-L-methionine</keyword>
<dbReference type="PANTHER" id="PTHR31760:SF0">
    <property type="entry name" value="S-ADENOSYL-L-METHIONINE-DEPENDENT METHYLTRANSFERASES SUPERFAMILY PROTEIN"/>
    <property type="match status" value="1"/>
</dbReference>
<sequence length="345" mass="38837">MKENRKSNKAINYQELLRPFNISIEDYTETVAVVRQLACALLQLTDKEVQEQAEKDENFGTQLYARIFARTSYIELEHELQATDFSSNLAMTGEKYPSLAADVITLLASRCKLRLTKSQYEKILRYYYLRLAVNQHLNLSRIKKAQDIVTSDIFDSFMLAGRIKEALNSSAAGKLLDIGTGAGIPGIILAILLPELTCDLLDTVRKKLAFLDFVCRDLQLPCNLLWQRVEDYAHSQARHSYNFVVARAVSSLPTLLEYSLPLVKIGSFCFCLKTTNEPELSAAKLRNLLGALSLPPAVYSLPPAAQANFPRQIMAYRQVASVASTYPRLHNLPRTRMLEIAQEPS</sequence>
<reference evidence="7 8" key="1">
    <citation type="submission" date="2023-02" db="EMBL/GenBank/DDBJ databases">
        <title>Novel Oscillospiraceae bacterial genomes.</title>
        <authorList>
            <person name="Srinivasan S."/>
            <person name="Austin M.N."/>
            <person name="Fiedler T.L."/>
            <person name="Strenk S.M."/>
            <person name="Agnew K.J."/>
            <person name="Nagana Gowda G.A."/>
            <person name="Raftery D."/>
            <person name="Beamer M.A."/>
            <person name="Achilles S.L."/>
            <person name="Wiesenfeld H.C."/>
            <person name="Fredricks D.N."/>
            <person name="Hillier S.L."/>
        </authorList>
    </citation>
    <scope>NUCLEOTIDE SEQUENCE [LARGE SCALE GENOMIC DNA]</scope>
    <source>
        <strain evidence="7 8">CHIC02 1186E3-8</strain>
    </source>
</reference>
<comment type="similarity">
    <text evidence="6">Belongs to the methyltransferase superfamily. RNA methyltransferase RsmG family.</text>
</comment>
<dbReference type="EC" id="2.1.1.-" evidence="6"/>
<evidence type="ECO:0000256" key="5">
    <source>
        <dbReference type="ARBA" id="ARBA00022691"/>
    </source>
</evidence>
<dbReference type="Gene3D" id="3.40.50.150">
    <property type="entry name" value="Vaccinia Virus protein VP39"/>
    <property type="match status" value="1"/>
</dbReference>
<feature type="binding site" evidence="6">
    <location>
        <begin position="229"/>
        <end position="230"/>
    </location>
    <ligand>
        <name>S-adenosyl-L-methionine</name>
        <dbReference type="ChEBI" id="CHEBI:59789"/>
    </ligand>
</feature>
<evidence type="ECO:0000256" key="4">
    <source>
        <dbReference type="ARBA" id="ARBA00022679"/>
    </source>
</evidence>
<evidence type="ECO:0000256" key="6">
    <source>
        <dbReference type="HAMAP-Rule" id="MF_00074"/>
    </source>
</evidence>
<evidence type="ECO:0000256" key="3">
    <source>
        <dbReference type="ARBA" id="ARBA00022603"/>
    </source>
</evidence>
<dbReference type="RefSeq" id="WP_315571668.1">
    <property type="nucleotide sequence ID" value="NZ_CP118868.1"/>
</dbReference>
<dbReference type="InterPro" id="IPR029063">
    <property type="entry name" value="SAM-dependent_MTases_sf"/>
</dbReference>
<keyword evidence="8" id="KW-1185">Reference proteome</keyword>